<organism evidence="6 7">
    <name type="scientific">Gandjariella thermophila</name>
    <dbReference type="NCBI Taxonomy" id="1931992"/>
    <lineage>
        <taxon>Bacteria</taxon>
        <taxon>Bacillati</taxon>
        <taxon>Actinomycetota</taxon>
        <taxon>Actinomycetes</taxon>
        <taxon>Pseudonocardiales</taxon>
        <taxon>Pseudonocardiaceae</taxon>
        <taxon>Gandjariella</taxon>
    </lineage>
</organism>
<sequence length="481" mass="50772">MTAFTPQPRPCWIAGQPEQGVRDLTVQHPYDGTEIATVAVPGPEQVERAVAAAAAVAGEFRRSPAHLRAAALDHVSRGLAERSEELAELITAENGKPLKWAVAEVNRAVSTFRFAAEEARRFTGELQRLDTDPAAEGRLAMIRRVPRGPVLGISPFNFPLNLVAHKVAPAIAVGAPIVVKPAPRTPLSALVLGELLAETDLPAGAFSVLPVGNEETVALVRDERLPVVSFTGSGPVGWSIMDAAPRKHVVLELGGNAAAVVCADWSDLDFAAKRIATFGNYQAGQSCIAVQRVLVERAVADDFLPRLLNAVRALRTGDPHDPDVEVGPLVDEAAAERVEQWIAEATAAGAKVLVGGGRQGSTVEPTVLANVPADAKVWTEEVFGPVLAVSTVDSVDEALTRVNDSAYGLQAGLFTRDLRVAFRAAAELEVGGLIVGDVPSYRADQMPYGGVKGSGFGREGVRSAMADLTEERVLVLTGIDV</sequence>
<dbReference type="GO" id="GO:0008911">
    <property type="term" value="F:lactaldehyde dehydrogenase (NAD+) activity"/>
    <property type="evidence" value="ECO:0007669"/>
    <property type="project" value="TreeGrafter"/>
</dbReference>
<evidence type="ECO:0000256" key="4">
    <source>
        <dbReference type="RuleBase" id="RU003345"/>
    </source>
</evidence>
<dbReference type="Pfam" id="PF00171">
    <property type="entry name" value="Aldedh"/>
    <property type="match status" value="1"/>
</dbReference>
<dbReference type="Proteomes" id="UP000298860">
    <property type="component" value="Unassembled WGS sequence"/>
</dbReference>
<comment type="caution">
    <text evidence="6">The sequence shown here is derived from an EMBL/GenBank/DDBJ whole genome shotgun (WGS) entry which is preliminary data.</text>
</comment>
<evidence type="ECO:0000256" key="3">
    <source>
        <dbReference type="PROSITE-ProRule" id="PRU10007"/>
    </source>
</evidence>
<dbReference type="SUPFAM" id="SSF53720">
    <property type="entry name" value="ALDH-like"/>
    <property type="match status" value="1"/>
</dbReference>
<accession>A0A4D4IY15</accession>
<dbReference type="OrthoDB" id="6882680at2"/>
<dbReference type="InterPro" id="IPR016161">
    <property type="entry name" value="Ald_DH/histidinol_DH"/>
</dbReference>
<feature type="domain" description="Aldehyde dehydrogenase" evidence="5">
    <location>
        <begin position="22"/>
        <end position="472"/>
    </location>
</feature>
<protein>
    <submittedName>
        <fullName evidence="6">Aldehyde dehydrogenase</fullName>
    </submittedName>
</protein>
<dbReference type="PANTHER" id="PTHR42991:SF1">
    <property type="entry name" value="ALDEHYDE DEHYDROGENASE"/>
    <property type="match status" value="1"/>
</dbReference>
<name>A0A4D4IY15_9PSEU</name>
<evidence type="ECO:0000313" key="7">
    <source>
        <dbReference type="Proteomes" id="UP000298860"/>
    </source>
</evidence>
<comment type="similarity">
    <text evidence="1 4">Belongs to the aldehyde dehydrogenase family.</text>
</comment>
<dbReference type="InterPro" id="IPR016163">
    <property type="entry name" value="Ald_DH_C"/>
</dbReference>
<evidence type="ECO:0000313" key="6">
    <source>
        <dbReference type="EMBL" id="GDY29275.1"/>
    </source>
</evidence>
<evidence type="ECO:0000259" key="5">
    <source>
        <dbReference type="Pfam" id="PF00171"/>
    </source>
</evidence>
<evidence type="ECO:0000256" key="1">
    <source>
        <dbReference type="ARBA" id="ARBA00009986"/>
    </source>
</evidence>
<dbReference type="PROSITE" id="PS00687">
    <property type="entry name" value="ALDEHYDE_DEHYDR_GLU"/>
    <property type="match status" value="1"/>
</dbReference>
<dbReference type="AlphaFoldDB" id="A0A4D4IY15"/>
<dbReference type="InterPro" id="IPR015590">
    <property type="entry name" value="Aldehyde_DH_dom"/>
</dbReference>
<dbReference type="InterPro" id="IPR016162">
    <property type="entry name" value="Ald_DH_N"/>
</dbReference>
<dbReference type="FunFam" id="3.40.309.10:FF:000009">
    <property type="entry name" value="Aldehyde dehydrogenase A"/>
    <property type="match status" value="1"/>
</dbReference>
<keyword evidence="2 4" id="KW-0560">Oxidoreductase</keyword>
<dbReference type="FunFam" id="3.40.605.10:FF:000020">
    <property type="entry name" value="Aldehyde dehydrogenase"/>
    <property type="match status" value="1"/>
</dbReference>
<dbReference type="RefSeq" id="WP_137812459.1">
    <property type="nucleotide sequence ID" value="NZ_BJFL01000003.1"/>
</dbReference>
<dbReference type="InterPro" id="IPR029510">
    <property type="entry name" value="Ald_DH_CS_GLU"/>
</dbReference>
<gene>
    <name evidence="6" type="ORF">GTS_09080</name>
</gene>
<reference evidence="7" key="1">
    <citation type="submission" date="2019-04" db="EMBL/GenBank/DDBJ databases">
        <title>Draft genome sequence of Pseudonocardiaceae bacterium SL3-2-4.</title>
        <authorList>
            <person name="Ningsih F."/>
            <person name="Yokota A."/>
            <person name="Sakai Y."/>
            <person name="Nanatani K."/>
            <person name="Yabe S."/>
            <person name="Oetari A."/>
            <person name="Sjamsuridzal W."/>
        </authorList>
    </citation>
    <scope>NUCLEOTIDE SEQUENCE [LARGE SCALE GENOMIC DNA]</scope>
    <source>
        <strain evidence="7">SL3-2-4</strain>
    </source>
</reference>
<dbReference type="InterPro" id="IPR051020">
    <property type="entry name" value="ALDH-related_metabolic_enz"/>
</dbReference>
<dbReference type="EMBL" id="BJFL01000003">
    <property type="protein sequence ID" value="GDY29275.1"/>
    <property type="molecule type" value="Genomic_DNA"/>
</dbReference>
<dbReference type="PANTHER" id="PTHR42991">
    <property type="entry name" value="ALDEHYDE DEHYDROGENASE"/>
    <property type="match status" value="1"/>
</dbReference>
<dbReference type="Gene3D" id="3.40.605.10">
    <property type="entry name" value="Aldehyde Dehydrogenase, Chain A, domain 1"/>
    <property type="match status" value="1"/>
</dbReference>
<proteinExistence type="inferred from homology"/>
<feature type="active site" evidence="3">
    <location>
        <position position="252"/>
    </location>
</feature>
<keyword evidence="7" id="KW-1185">Reference proteome</keyword>
<evidence type="ECO:0000256" key="2">
    <source>
        <dbReference type="ARBA" id="ARBA00023002"/>
    </source>
</evidence>
<dbReference type="Gene3D" id="3.40.309.10">
    <property type="entry name" value="Aldehyde Dehydrogenase, Chain A, domain 2"/>
    <property type="match status" value="1"/>
</dbReference>